<comment type="subcellular location">
    <subcellularLocation>
        <location evidence="1">Cell inner membrane</location>
    </subcellularLocation>
</comment>
<evidence type="ECO:0000313" key="8">
    <source>
        <dbReference type="Proteomes" id="UP000323300"/>
    </source>
</evidence>
<protein>
    <submittedName>
        <fullName evidence="7">KDO2-lipid IV(A) lauroyltransferase</fullName>
    </submittedName>
</protein>
<dbReference type="OrthoDB" id="9801955at2"/>
<dbReference type="Pfam" id="PF03279">
    <property type="entry name" value="Lip_A_acyltrans"/>
    <property type="match status" value="1"/>
</dbReference>
<accession>A0A1I3V560</accession>
<organism evidence="7 8">
    <name type="scientific">Neomesorhizobium albiziae</name>
    <dbReference type="NCBI Taxonomy" id="335020"/>
    <lineage>
        <taxon>Bacteria</taxon>
        <taxon>Pseudomonadati</taxon>
        <taxon>Pseudomonadota</taxon>
        <taxon>Alphaproteobacteria</taxon>
        <taxon>Hyphomicrobiales</taxon>
        <taxon>Phyllobacteriaceae</taxon>
        <taxon>Neomesorhizobium</taxon>
    </lineage>
</organism>
<gene>
    <name evidence="7" type="ORF">SAMN04488498_101185</name>
</gene>
<keyword evidence="5" id="KW-0472">Membrane</keyword>
<keyword evidence="4 7" id="KW-0808">Transferase</keyword>
<dbReference type="InterPro" id="IPR004960">
    <property type="entry name" value="LipA_acyltrans"/>
</dbReference>
<evidence type="ECO:0000313" key="7">
    <source>
        <dbReference type="EMBL" id="SFJ90043.1"/>
    </source>
</evidence>
<evidence type="ECO:0000256" key="1">
    <source>
        <dbReference type="ARBA" id="ARBA00004533"/>
    </source>
</evidence>
<proteinExistence type="predicted"/>
<evidence type="ECO:0000256" key="5">
    <source>
        <dbReference type="ARBA" id="ARBA00023136"/>
    </source>
</evidence>
<sequence>MRQVIARLLQGLKQLNYWLIAQLVLAMLTVLRLLPPDKALNFADRAARKVGPWIGRHRVALDNLRKAYPEKTEAEIEAIALDMWGNMARLGAEYIFLDRLFDYVPDVRTDGRIDVSGKETFLKLAAEKDTPHIIFTGHLGNFELLPVAGAAFGLHVTAMFRPPNNPYIAKYVFSTRQSKMGGLLASRAGAAFALARILEAGGNIGVLVDQKFQYGIRTKFFNRECETSPLVPKLAKQYGCDVYPARCIRLPGNKFRLILEDKLELPLAEDGQIDVAATAQLLTDVVERWVREDPGQWMWFHKRWNIMPPKANRAIRTA</sequence>
<dbReference type="AlphaFoldDB" id="A0A1I3V560"/>
<keyword evidence="3" id="KW-0997">Cell inner membrane</keyword>
<keyword evidence="8" id="KW-1185">Reference proteome</keyword>
<dbReference type="GO" id="GO:0016746">
    <property type="term" value="F:acyltransferase activity"/>
    <property type="evidence" value="ECO:0007669"/>
    <property type="project" value="UniProtKB-KW"/>
</dbReference>
<evidence type="ECO:0000256" key="4">
    <source>
        <dbReference type="ARBA" id="ARBA00022679"/>
    </source>
</evidence>
<dbReference type="GO" id="GO:0009247">
    <property type="term" value="P:glycolipid biosynthetic process"/>
    <property type="evidence" value="ECO:0007669"/>
    <property type="project" value="UniProtKB-ARBA"/>
</dbReference>
<dbReference type="NCBIfam" id="NF005120">
    <property type="entry name" value="PRK06553.1"/>
    <property type="match status" value="1"/>
</dbReference>
<evidence type="ECO:0000256" key="2">
    <source>
        <dbReference type="ARBA" id="ARBA00022475"/>
    </source>
</evidence>
<dbReference type="GO" id="GO:0005886">
    <property type="term" value="C:plasma membrane"/>
    <property type="evidence" value="ECO:0007669"/>
    <property type="project" value="UniProtKB-SubCell"/>
</dbReference>
<evidence type="ECO:0000256" key="3">
    <source>
        <dbReference type="ARBA" id="ARBA00022519"/>
    </source>
</evidence>
<name>A0A1I3V560_9HYPH</name>
<dbReference type="CDD" id="cd07984">
    <property type="entry name" value="LPLAT_LABLAT-like"/>
    <property type="match status" value="1"/>
</dbReference>
<dbReference type="RefSeq" id="WP_149757345.1">
    <property type="nucleotide sequence ID" value="NZ_BSPE01000002.1"/>
</dbReference>
<keyword evidence="2" id="KW-1003">Cell membrane</keyword>
<dbReference type="Proteomes" id="UP000323300">
    <property type="component" value="Unassembled WGS sequence"/>
</dbReference>
<reference evidence="7 8" key="1">
    <citation type="submission" date="2016-10" db="EMBL/GenBank/DDBJ databases">
        <authorList>
            <person name="Varghese N."/>
            <person name="Submissions S."/>
        </authorList>
    </citation>
    <scope>NUCLEOTIDE SEQUENCE [LARGE SCALE GENOMIC DNA]</scope>
    <source>
        <strain evidence="7 8">DSM 21822</strain>
    </source>
</reference>
<evidence type="ECO:0000256" key="6">
    <source>
        <dbReference type="ARBA" id="ARBA00023315"/>
    </source>
</evidence>
<keyword evidence="6" id="KW-0012">Acyltransferase</keyword>
<dbReference type="EMBL" id="FOSL01000001">
    <property type="protein sequence ID" value="SFJ90043.1"/>
    <property type="molecule type" value="Genomic_DNA"/>
</dbReference>
<dbReference type="PANTHER" id="PTHR30606">
    <property type="entry name" value="LIPID A BIOSYNTHESIS LAUROYL ACYLTRANSFERASE"/>
    <property type="match status" value="1"/>
</dbReference>
<dbReference type="PANTHER" id="PTHR30606:SF9">
    <property type="entry name" value="LIPID A BIOSYNTHESIS LAUROYLTRANSFERASE"/>
    <property type="match status" value="1"/>
</dbReference>